<evidence type="ECO:0000256" key="5">
    <source>
        <dbReference type="ARBA" id="ARBA00022989"/>
    </source>
</evidence>
<dbReference type="GO" id="GO:0005345">
    <property type="term" value="F:purine nucleobase transmembrane transporter activity"/>
    <property type="evidence" value="ECO:0007669"/>
    <property type="project" value="UniProtKB-UniRule"/>
</dbReference>
<name>A0A396IZT2_MEDTR</name>
<protein>
    <recommendedName>
        <fullName evidence="7">Probable purine permease</fullName>
    </recommendedName>
</protein>
<proteinExistence type="inferred from homology"/>
<comment type="caution">
    <text evidence="7">Lacks conserved residue(s) required for the propagation of feature annotation.</text>
</comment>
<evidence type="ECO:0000256" key="6">
    <source>
        <dbReference type="ARBA" id="ARBA00023136"/>
    </source>
</evidence>
<dbReference type="SUPFAM" id="SSF103481">
    <property type="entry name" value="Multidrug resistance efflux transporter EmrE"/>
    <property type="match status" value="1"/>
</dbReference>
<sequence>MEDGKKQVAEKKMKRFLLVVNCLILSLGTCSAPLIMRLYFIHGGQRVWLSAFLQTAGFPLMLIPLAISYIKRHRLHHHPPPLTTISIAPEKLNIISMKPPIFFAAAFIGILTGLDDYLFAYGVARLPVSTSALIIASQLGFTAFFAFLIVKEKFTAFTVNAVVLLTVGAGVLAMHTSSDRPAGVSAKQYWISFSTTFVTCMFATLFCAIGMIANNDFKVIPKEARNFGLGESTYYVVLVVSAIMWQAFFLGAIGVIFCASSLLSGILIAVLLPLTEVLAVVFYKEKFQAEKGVSLVLSLWGFVSYFYGEIKHAKAEKKKCSLEIKMGQTLEGLPAP</sequence>
<dbReference type="Pfam" id="PF16913">
    <property type="entry name" value="PUNUT"/>
    <property type="match status" value="1"/>
</dbReference>
<keyword evidence="4 7" id="KW-0812">Transmembrane</keyword>
<dbReference type="InterPro" id="IPR030182">
    <property type="entry name" value="PUP_plant"/>
</dbReference>
<dbReference type="PANTHER" id="PTHR31376:SF1">
    <property type="entry name" value="PURINE PERMEASE 2"/>
    <property type="match status" value="1"/>
</dbReference>
<gene>
    <name evidence="8" type="ORF">MtrunA17_Chr3g0132561</name>
</gene>
<dbReference type="GO" id="GO:0016020">
    <property type="term" value="C:membrane"/>
    <property type="evidence" value="ECO:0007669"/>
    <property type="project" value="UniProtKB-SubCell"/>
</dbReference>
<feature type="transmembrane region" description="Helical" evidence="7">
    <location>
        <begin position="16"/>
        <end position="41"/>
    </location>
</feature>
<comment type="similarity">
    <text evidence="2 7">Belongs to the purine permeases (TC 2.A.7.14) family.</text>
</comment>
<keyword evidence="6 7" id="KW-0472">Membrane</keyword>
<keyword evidence="5 7" id="KW-1133">Transmembrane helix</keyword>
<dbReference type="InterPro" id="IPR037185">
    <property type="entry name" value="EmrE-like"/>
</dbReference>
<keyword evidence="3 7" id="KW-0813">Transport</keyword>
<comment type="subcellular location">
    <subcellularLocation>
        <location evidence="1 7">Membrane</location>
        <topology evidence="1 7">Multi-pass membrane protein</topology>
    </subcellularLocation>
</comment>
<comment type="caution">
    <text evidence="8">The sequence shown here is derived from an EMBL/GenBank/DDBJ whole genome shotgun (WGS) entry which is preliminary data.</text>
</comment>
<evidence type="ECO:0000256" key="2">
    <source>
        <dbReference type="ARBA" id="ARBA00006213"/>
    </source>
</evidence>
<dbReference type="Proteomes" id="UP000265566">
    <property type="component" value="Chromosome 3"/>
</dbReference>
<feature type="transmembrane region" description="Helical" evidence="7">
    <location>
        <begin position="130"/>
        <end position="150"/>
    </location>
</feature>
<feature type="transmembrane region" description="Helical" evidence="7">
    <location>
        <begin position="47"/>
        <end position="70"/>
    </location>
</feature>
<feature type="transmembrane region" description="Helical" evidence="7">
    <location>
        <begin position="157"/>
        <end position="177"/>
    </location>
</feature>
<feature type="transmembrane region" description="Helical" evidence="7">
    <location>
        <begin position="101"/>
        <end position="124"/>
    </location>
</feature>
<reference evidence="9" key="1">
    <citation type="journal article" date="2018" name="Nat. Plants">
        <title>Whole-genome landscape of Medicago truncatula symbiotic genes.</title>
        <authorList>
            <person name="Pecrix Y."/>
            <person name="Staton S.E."/>
            <person name="Sallet E."/>
            <person name="Lelandais-Briere C."/>
            <person name="Moreau S."/>
            <person name="Carrere S."/>
            <person name="Blein T."/>
            <person name="Jardinaud M.F."/>
            <person name="Latrasse D."/>
            <person name="Zouine M."/>
            <person name="Zahm M."/>
            <person name="Kreplak J."/>
            <person name="Mayjonade B."/>
            <person name="Satge C."/>
            <person name="Perez M."/>
            <person name="Cauet S."/>
            <person name="Marande W."/>
            <person name="Chantry-Darmon C."/>
            <person name="Lopez-Roques C."/>
            <person name="Bouchez O."/>
            <person name="Berard A."/>
            <person name="Debelle F."/>
            <person name="Munos S."/>
            <person name="Bendahmane A."/>
            <person name="Berges H."/>
            <person name="Niebel A."/>
            <person name="Buitink J."/>
            <person name="Frugier F."/>
            <person name="Benhamed M."/>
            <person name="Crespi M."/>
            <person name="Gouzy J."/>
            <person name="Gamas P."/>
        </authorList>
    </citation>
    <scope>NUCLEOTIDE SEQUENCE [LARGE SCALE GENOMIC DNA]</scope>
    <source>
        <strain evidence="9">cv. Jemalong A17</strain>
    </source>
</reference>
<feature type="transmembrane region" description="Helical" evidence="7">
    <location>
        <begin position="263"/>
        <end position="283"/>
    </location>
</feature>
<dbReference type="AlphaFoldDB" id="A0A396IZT2"/>
<feature type="transmembrane region" description="Helical" evidence="7">
    <location>
        <begin position="189"/>
        <end position="213"/>
    </location>
</feature>
<dbReference type="EMBL" id="PSQE01000003">
    <property type="protein sequence ID" value="RHN70158.1"/>
    <property type="molecule type" value="Genomic_DNA"/>
</dbReference>
<organism evidence="8 9">
    <name type="scientific">Medicago truncatula</name>
    <name type="common">Barrel medic</name>
    <name type="synonym">Medicago tribuloides</name>
    <dbReference type="NCBI Taxonomy" id="3880"/>
    <lineage>
        <taxon>Eukaryota</taxon>
        <taxon>Viridiplantae</taxon>
        <taxon>Streptophyta</taxon>
        <taxon>Embryophyta</taxon>
        <taxon>Tracheophyta</taxon>
        <taxon>Spermatophyta</taxon>
        <taxon>Magnoliopsida</taxon>
        <taxon>eudicotyledons</taxon>
        <taxon>Gunneridae</taxon>
        <taxon>Pentapetalae</taxon>
        <taxon>rosids</taxon>
        <taxon>fabids</taxon>
        <taxon>Fabales</taxon>
        <taxon>Fabaceae</taxon>
        <taxon>Papilionoideae</taxon>
        <taxon>50 kb inversion clade</taxon>
        <taxon>NPAAA clade</taxon>
        <taxon>Hologalegina</taxon>
        <taxon>IRL clade</taxon>
        <taxon>Trifolieae</taxon>
        <taxon>Medicago</taxon>
    </lineage>
</organism>
<feature type="transmembrane region" description="Helical" evidence="7">
    <location>
        <begin position="234"/>
        <end position="257"/>
    </location>
</feature>
<dbReference type="Gramene" id="rna18713">
    <property type="protein sequence ID" value="RHN70158.1"/>
    <property type="gene ID" value="gene18713"/>
</dbReference>
<evidence type="ECO:0000256" key="3">
    <source>
        <dbReference type="ARBA" id="ARBA00022448"/>
    </source>
</evidence>
<evidence type="ECO:0000256" key="7">
    <source>
        <dbReference type="RuleBase" id="RU368015"/>
    </source>
</evidence>
<accession>A0A396IZT2</accession>
<evidence type="ECO:0000256" key="1">
    <source>
        <dbReference type="ARBA" id="ARBA00004141"/>
    </source>
</evidence>
<evidence type="ECO:0000313" key="8">
    <source>
        <dbReference type="EMBL" id="RHN70158.1"/>
    </source>
</evidence>
<dbReference type="GO" id="GO:0015211">
    <property type="term" value="F:purine nucleoside transmembrane transporter activity"/>
    <property type="evidence" value="ECO:0007669"/>
    <property type="project" value="UniProtKB-UniRule"/>
</dbReference>
<evidence type="ECO:0000313" key="9">
    <source>
        <dbReference type="Proteomes" id="UP000265566"/>
    </source>
</evidence>
<evidence type="ECO:0000256" key="4">
    <source>
        <dbReference type="ARBA" id="ARBA00022692"/>
    </source>
</evidence>
<dbReference type="PANTHER" id="PTHR31376">
    <property type="entry name" value="OS09G0467300 PROTEIN-RELATED"/>
    <property type="match status" value="1"/>
</dbReference>